<dbReference type="EMBL" id="MKQP01000020">
    <property type="protein sequence ID" value="OMD31687.1"/>
    <property type="molecule type" value="Genomic_DNA"/>
</dbReference>
<gene>
    <name evidence="1" type="ORF">BJP51_17845</name>
</gene>
<reference evidence="1 2" key="1">
    <citation type="submission" date="2016-10" db="EMBL/GenBank/DDBJ databases">
        <title>Paenibacillus species isolates.</title>
        <authorList>
            <person name="Beno S.M."/>
        </authorList>
    </citation>
    <scope>NUCLEOTIDE SEQUENCE [LARGE SCALE GENOMIC DNA]</scope>
    <source>
        <strain evidence="1 2">FSL H7-0604</strain>
    </source>
</reference>
<dbReference type="Proteomes" id="UP000187465">
    <property type="component" value="Unassembled WGS sequence"/>
</dbReference>
<proteinExistence type="predicted"/>
<protein>
    <submittedName>
        <fullName evidence="1">Uncharacterized protein</fullName>
    </submittedName>
</protein>
<accession>A0A1R0XA98</accession>
<dbReference type="GeneID" id="31572347"/>
<name>A0A1R0XA98_9BACL</name>
<dbReference type="KEGG" id="pod:PODO_19445"/>
<evidence type="ECO:0000313" key="2">
    <source>
        <dbReference type="Proteomes" id="UP000187465"/>
    </source>
</evidence>
<dbReference type="RefSeq" id="WP_036688907.1">
    <property type="nucleotide sequence ID" value="NZ_CP009428.1"/>
</dbReference>
<sequence length="199" mass="23039">MKRMPFVRPTEHYDLQIKDIDEQICALIKQRKEISNNNPGFPPFESISKWAENYELYEDFLKAVFGTLLSEEHFKPMVEPIDFRKHIAVLKSIEKDELFYTLTSIRQYSNASVVTLNIDWDMTTELPANSHSHSFFELFIGEEYDSRMTNGGSSTGQASYNYVISPPLSDDPSGVTLEFRKYGKPFKNNETGDQIVFRL</sequence>
<comment type="caution">
    <text evidence="1">The sequence shown here is derived from an EMBL/GenBank/DDBJ whole genome shotgun (WGS) entry which is preliminary data.</text>
</comment>
<organism evidence="1 2">
    <name type="scientific">Paenibacillus odorifer</name>
    <dbReference type="NCBI Taxonomy" id="189426"/>
    <lineage>
        <taxon>Bacteria</taxon>
        <taxon>Bacillati</taxon>
        <taxon>Bacillota</taxon>
        <taxon>Bacilli</taxon>
        <taxon>Bacillales</taxon>
        <taxon>Paenibacillaceae</taxon>
        <taxon>Paenibacillus</taxon>
    </lineage>
</organism>
<dbReference type="AlphaFoldDB" id="A0A1R0XA98"/>
<evidence type="ECO:0000313" key="1">
    <source>
        <dbReference type="EMBL" id="OMD31687.1"/>
    </source>
</evidence>